<keyword evidence="1" id="KW-0560">Oxidoreductase</keyword>
<feature type="domain" description="Gfo/Idh/MocA-like oxidoreductase N-terminal" evidence="2">
    <location>
        <begin position="1"/>
        <end position="114"/>
    </location>
</feature>
<evidence type="ECO:0000313" key="4">
    <source>
        <dbReference type="EMBL" id="SFO95130.1"/>
    </source>
</evidence>
<dbReference type="Gene3D" id="3.40.50.720">
    <property type="entry name" value="NAD(P)-binding Rossmann-like Domain"/>
    <property type="match status" value="1"/>
</dbReference>
<dbReference type="GO" id="GO:0000166">
    <property type="term" value="F:nucleotide binding"/>
    <property type="evidence" value="ECO:0007669"/>
    <property type="project" value="InterPro"/>
</dbReference>
<dbReference type="RefSeq" id="WP_091108578.1">
    <property type="nucleotide sequence ID" value="NZ_FOWQ01000002.1"/>
</dbReference>
<dbReference type="InterPro" id="IPR036291">
    <property type="entry name" value="NAD(P)-bd_dom_sf"/>
</dbReference>
<dbReference type="OrthoDB" id="3815872at2"/>
<feature type="domain" description="GFO/IDH/MocA-like oxidoreductase" evidence="3">
    <location>
        <begin position="152"/>
        <end position="234"/>
    </location>
</feature>
<dbReference type="Gene3D" id="3.30.360.10">
    <property type="entry name" value="Dihydrodipicolinate Reductase, domain 2"/>
    <property type="match status" value="1"/>
</dbReference>
<dbReference type="AlphaFoldDB" id="A0A1I5LCV7"/>
<dbReference type="InterPro" id="IPR000683">
    <property type="entry name" value="Gfo/Idh/MocA-like_OxRdtase_N"/>
</dbReference>
<organism evidence="4 5">
    <name type="scientific">Geodermatophilus dictyosporus</name>
    <dbReference type="NCBI Taxonomy" id="1523247"/>
    <lineage>
        <taxon>Bacteria</taxon>
        <taxon>Bacillati</taxon>
        <taxon>Actinomycetota</taxon>
        <taxon>Actinomycetes</taxon>
        <taxon>Geodermatophilales</taxon>
        <taxon>Geodermatophilaceae</taxon>
        <taxon>Geodermatophilus</taxon>
    </lineage>
</organism>
<evidence type="ECO:0000259" key="3">
    <source>
        <dbReference type="Pfam" id="PF22725"/>
    </source>
</evidence>
<evidence type="ECO:0000259" key="2">
    <source>
        <dbReference type="Pfam" id="PF01408"/>
    </source>
</evidence>
<dbReference type="STRING" id="1523247.SAMN05660464_1684"/>
<dbReference type="GO" id="GO:0016491">
    <property type="term" value="F:oxidoreductase activity"/>
    <property type="evidence" value="ECO:0007669"/>
    <property type="project" value="UniProtKB-KW"/>
</dbReference>
<dbReference type="InterPro" id="IPR055170">
    <property type="entry name" value="GFO_IDH_MocA-like_dom"/>
</dbReference>
<dbReference type="Pfam" id="PF22725">
    <property type="entry name" value="GFO_IDH_MocA_C3"/>
    <property type="match status" value="1"/>
</dbReference>
<protein>
    <submittedName>
        <fullName evidence="4">Predicted dehydrogenase</fullName>
    </submittedName>
</protein>
<name>A0A1I5LCV7_9ACTN</name>
<accession>A0A1I5LCV7</accession>
<proteinExistence type="predicted"/>
<dbReference type="PANTHER" id="PTHR43818">
    <property type="entry name" value="BCDNA.GH03377"/>
    <property type="match status" value="1"/>
</dbReference>
<keyword evidence="5" id="KW-1185">Reference proteome</keyword>
<dbReference type="PANTHER" id="PTHR43818:SF11">
    <property type="entry name" value="BCDNA.GH03377"/>
    <property type="match status" value="1"/>
</dbReference>
<dbReference type="SUPFAM" id="SSF51735">
    <property type="entry name" value="NAD(P)-binding Rossmann-fold domains"/>
    <property type="match status" value="1"/>
</dbReference>
<dbReference type="Proteomes" id="UP000198857">
    <property type="component" value="Unassembled WGS sequence"/>
</dbReference>
<dbReference type="SUPFAM" id="SSF55347">
    <property type="entry name" value="Glyceraldehyde-3-phosphate dehydrogenase-like, C-terminal domain"/>
    <property type="match status" value="1"/>
</dbReference>
<evidence type="ECO:0000313" key="5">
    <source>
        <dbReference type="Proteomes" id="UP000198857"/>
    </source>
</evidence>
<dbReference type="Pfam" id="PF01408">
    <property type="entry name" value="GFO_IDH_MocA"/>
    <property type="match status" value="1"/>
</dbReference>
<reference evidence="5" key="1">
    <citation type="submission" date="2016-10" db="EMBL/GenBank/DDBJ databases">
        <authorList>
            <person name="Varghese N."/>
            <person name="Submissions S."/>
        </authorList>
    </citation>
    <scope>NUCLEOTIDE SEQUENCE [LARGE SCALE GENOMIC DNA]</scope>
    <source>
        <strain evidence="5">DSM 44208</strain>
    </source>
</reference>
<dbReference type="InterPro" id="IPR050463">
    <property type="entry name" value="Gfo/Idh/MocA_oxidrdct_glycsds"/>
</dbReference>
<dbReference type="EMBL" id="FOWQ01000002">
    <property type="protein sequence ID" value="SFO95130.1"/>
    <property type="molecule type" value="Genomic_DNA"/>
</dbReference>
<sequence>MRFAVLGTGYWARRVHAATLADHPDAELAGVWGRDAARAAEAGAEFEVPGTDDLDALLADVDAVSIAVPPDVQAGLAVRAAEAGRHLLLEKPLALSVEDADRVAGAVRAAGVASVVLFTDRFRPETATWLAQAARGRLAGGAVSWLGSLAGSPFDTPWRREHGALWDVGPHALGLLVPALGPVVSVQAGAGRGDTVHLVLQHDSGAASTVTVSSTVAELAAGVEVSVHGDAGRLVLLPEREPAAVLDAARVAVTDLVQAALTGGTHPLDAGFARDVVVVLATAQRALASGCREAVPA</sequence>
<evidence type="ECO:0000256" key="1">
    <source>
        <dbReference type="ARBA" id="ARBA00023002"/>
    </source>
</evidence>
<gene>
    <name evidence="4" type="ORF">SAMN05660464_1684</name>
</gene>